<feature type="compositionally biased region" description="Low complexity" evidence="1">
    <location>
        <begin position="167"/>
        <end position="192"/>
    </location>
</feature>
<sequence>MFTQAQGSVAFDGDSSGMDAADTSASKHRRMSSDSATDLPPPAVSFSSFGDGFSNSGTAATSGSQRNSMEFPFGTYSAYGLMRGSAGNTFWHPPMLPQTNSPQFIHPPMLPPSEESPMDFLHPPMVHNEDADSLFATYLHPPMLLPEDSGLNSLQQLHPPMLPSDWNNSNNSNSNGNNVNNGGYNENTMSAF</sequence>
<gene>
    <name evidence="2" type="ORF">EVG20_g8206</name>
</gene>
<name>A0A4Y9YA06_9AGAM</name>
<feature type="region of interest" description="Disordered" evidence="1">
    <location>
        <begin position="164"/>
        <end position="192"/>
    </location>
</feature>
<dbReference type="EMBL" id="SEOQ01000691">
    <property type="protein sequence ID" value="TFY58291.1"/>
    <property type="molecule type" value="Genomic_DNA"/>
</dbReference>
<feature type="region of interest" description="Disordered" evidence="1">
    <location>
        <begin position="1"/>
        <end position="51"/>
    </location>
</feature>
<evidence type="ECO:0000313" key="3">
    <source>
        <dbReference type="Proteomes" id="UP000298327"/>
    </source>
</evidence>
<keyword evidence="3" id="KW-1185">Reference proteome</keyword>
<proteinExistence type="predicted"/>
<dbReference type="Proteomes" id="UP000298327">
    <property type="component" value="Unassembled WGS sequence"/>
</dbReference>
<evidence type="ECO:0000313" key="2">
    <source>
        <dbReference type="EMBL" id="TFY58291.1"/>
    </source>
</evidence>
<reference evidence="2 3" key="1">
    <citation type="submission" date="2019-02" db="EMBL/GenBank/DDBJ databases">
        <title>Genome sequencing of the rare red list fungi Dentipellis fragilis.</title>
        <authorList>
            <person name="Buettner E."/>
            <person name="Kellner H."/>
        </authorList>
    </citation>
    <scope>NUCLEOTIDE SEQUENCE [LARGE SCALE GENOMIC DNA]</scope>
    <source>
        <strain evidence="2 3">DSM 105465</strain>
    </source>
</reference>
<organism evidence="2 3">
    <name type="scientific">Dentipellis fragilis</name>
    <dbReference type="NCBI Taxonomy" id="205917"/>
    <lineage>
        <taxon>Eukaryota</taxon>
        <taxon>Fungi</taxon>
        <taxon>Dikarya</taxon>
        <taxon>Basidiomycota</taxon>
        <taxon>Agaricomycotina</taxon>
        <taxon>Agaricomycetes</taxon>
        <taxon>Russulales</taxon>
        <taxon>Hericiaceae</taxon>
        <taxon>Dentipellis</taxon>
    </lineage>
</organism>
<dbReference type="OrthoDB" id="3070852at2759"/>
<dbReference type="AlphaFoldDB" id="A0A4Y9YA06"/>
<comment type="caution">
    <text evidence="2">The sequence shown here is derived from an EMBL/GenBank/DDBJ whole genome shotgun (WGS) entry which is preliminary data.</text>
</comment>
<accession>A0A4Y9YA06</accession>
<evidence type="ECO:0000256" key="1">
    <source>
        <dbReference type="SAM" id="MobiDB-lite"/>
    </source>
</evidence>
<protein>
    <submittedName>
        <fullName evidence="2">Uncharacterized protein</fullName>
    </submittedName>
</protein>